<evidence type="ECO:0000313" key="4">
    <source>
        <dbReference type="Proteomes" id="UP001597548"/>
    </source>
</evidence>
<comment type="caution">
    <text evidence="3">The sequence shown here is derived from an EMBL/GenBank/DDBJ whole genome shotgun (WGS) entry which is preliminary data.</text>
</comment>
<organism evidence="3 4">
    <name type="scientific">Psychroserpens luteus</name>
    <dbReference type="NCBI Taxonomy" id="1434066"/>
    <lineage>
        <taxon>Bacteria</taxon>
        <taxon>Pseudomonadati</taxon>
        <taxon>Bacteroidota</taxon>
        <taxon>Flavobacteriia</taxon>
        <taxon>Flavobacteriales</taxon>
        <taxon>Flavobacteriaceae</taxon>
        <taxon>Psychroserpens</taxon>
    </lineage>
</organism>
<evidence type="ECO:0000259" key="2">
    <source>
        <dbReference type="Pfam" id="PF00188"/>
    </source>
</evidence>
<dbReference type="SUPFAM" id="SSF55797">
    <property type="entry name" value="PR-1-like"/>
    <property type="match status" value="1"/>
</dbReference>
<keyword evidence="1" id="KW-0732">Signal</keyword>
<dbReference type="Gene3D" id="3.40.33.10">
    <property type="entry name" value="CAP"/>
    <property type="match status" value="1"/>
</dbReference>
<dbReference type="Proteomes" id="UP001597548">
    <property type="component" value="Unassembled WGS sequence"/>
</dbReference>
<dbReference type="InterPro" id="IPR014044">
    <property type="entry name" value="CAP_dom"/>
</dbReference>
<protein>
    <submittedName>
        <fullName evidence="3">CAP domain-containing protein</fullName>
    </submittedName>
</protein>
<dbReference type="Pfam" id="PF00188">
    <property type="entry name" value="CAP"/>
    <property type="match status" value="1"/>
</dbReference>
<feature type="chain" id="PRO_5045969598" evidence="1">
    <location>
        <begin position="21"/>
        <end position="767"/>
    </location>
</feature>
<accession>A0ABW5ZTR0</accession>
<reference evidence="4" key="1">
    <citation type="journal article" date="2019" name="Int. J. Syst. Evol. Microbiol.">
        <title>The Global Catalogue of Microorganisms (GCM) 10K type strain sequencing project: providing services to taxonomists for standard genome sequencing and annotation.</title>
        <authorList>
            <consortium name="The Broad Institute Genomics Platform"/>
            <consortium name="The Broad Institute Genome Sequencing Center for Infectious Disease"/>
            <person name="Wu L."/>
            <person name="Ma J."/>
        </authorList>
    </citation>
    <scope>NUCLEOTIDE SEQUENCE [LARGE SCALE GENOMIC DNA]</scope>
    <source>
        <strain evidence="4">KCTC 32514</strain>
    </source>
</reference>
<dbReference type="EMBL" id="JBHUOS010000002">
    <property type="protein sequence ID" value="MFD2915276.1"/>
    <property type="molecule type" value="Genomic_DNA"/>
</dbReference>
<feature type="domain" description="SCP" evidence="2">
    <location>
        <begin position="37"/>
        <end position="165"/>
    </location>
</feature>
<name>A0ABW5ZTR0_9FLAO</name>
<evidence type="ECO:0000313" key="3">
    <source>
        <dbReference type="EMBL" id="MFD2915276.1"/>
    </source>
</evidence>
<dbReference type="PANTHER" id="PTHR31157">
    <property type="entry name" value="SCP DOMAIN-CONTAINING PROTEIN"/>
    <property type="match status" value="1"/>
</dbReference>
<dbReference type="RefSeq" id="WP_194508752.1">
    <property type="nucleotide sequence ID" value="NZ_JADILU010000005.1"/>
</dbReference>
<gene>
    <name evidence="3" type="ORF">ACFS29_06465</name>
</gene>
<dbReference type="PANTHER" id="PTHR31157:SF1">
    <property type="entry name" value="SCP DOMAIN-CONTAINING PROTEIN"/>
    <property type="match status" value="1"/>
</dbReference>
<dbReference type="CDD" id="cd05379">
    <property type="entry name" value="CAP_bacterial"/>
    <property type="match status" value="1"/>
</dbReference>
<keyword evidence="4" id="KW-1185">Reference proteome</keyword>
<evidence type="ECO:0000256" key="1">
    <source>
        <dbReference type="SAM" id="SignalP"/>
    </source>
</evidence>
<feature type="signal peptide" evidence="1">
    <location>
        <begin position="1"/>
        <end position="20"/>
    </location>
</feature>
<sequence>MKFNYVLVLMFAFFFQFGNAQLSYDDKQVLASLLSEKINTLRQEKGKLILERHEDLAKAAELHSKYIAKRNKLTHVQVKTAFPHPRDRVEHFNKSFTNIGENVLYTKPIRIAVNKADLKKLAIDMYRSWKNSPGHYANMISDDFKYGDFGFTFNEKSKCVFAVQVFAKKGYVIENQLSDNAFSVLPSDLTCGDLIGNKDNVIVNVGNALSITNDEVFLGYHNLKMIKEILENSNDGFAIDLVEREQLSCGEDNRLDVSEIYEGVMLKPIYRDELLANNIAQSPNRLIVSLGEIPNHLKGKSLSANLIVIKNGKKCSYNVSSRIPSRKYDLKHIEPEIYSPEIVLKTQGINGIYEVDFDFESGQITPVKNPVIQIDDNKIHSIDIKSFTSVDGNSKTNERLHKERAGYISEFLKQQINIDSESIHIDAKENWELCYYHIELLGLEEILGRDKEKIKSFLAKNKDENWKEALSFQRQSKAIIYVNGTWESDNANHLNYNLTDALLNEDYNLANRVLAEMYLKESSNLFLNEEFILDKLFDKPELVQNVSALLLKNINFYATDNIVFFVRNWLSKPEVLSESAQKNLLNLYTITARRLLKYWDSSSDDFSKVMHPEKVEPLFDSYKNQDKVNPLFLNYHMASIEYFGQINYSPKIGESFEFISNYFRNHSKSIEDDTNLSLFFNNWSMFHMTIESLSNRFDYDELDEALTFVLLKTLAAYHSDYAIESFLAIHKLAIKFNKKRWCEWIDEDFQNLRHEGVKTLFCKTCNP</sequence>
<proteinExistence type="predicted"/>
<dbReference type="InterPro" id="IPR035940">
    <property type="entry name" value="CAP_sf"/>
</dbReference>